<dbReference type="InterPro" id="IPR007016">
    <property type="entry name" value="O-antigen_ligase-rel_domated"/>
</dbReference>
<accession>A0AAW5P371</accession>
<dbReference type="RefSeq" id="WP_010539235.1">
    <property type="nucleotide sequence ID" value="NZ_JABFIA010000025.1"/>
</dbReference>
<keyword evidence="4 5" id="KW-0472">Membrane</keyword>
<evidence type="ECO:0000256" key="2">
    <source>
        <dbReference type="ARBA" id="ARBA00022692"/>
    </source>
</evidence>
<evidence type="ECO:0000256" key="4">
    <source>
        <dbReference type="ARBA" id="ARBA00023136"/>
    </source>
</evidence>
<feature type="transmembrane region" description="Helical" evidence="5">
    <location>
        <begin position="28"/>
        <end position="44"/>
    </location>
</feature>
<evidence type="ECO:0000313" key="8">
    <source>
        <dbReference type="Proteomes" id="UP001204548"/>
    </source>
</evidence>
<dbReference type="GO" id="GO:0016020">
    <property type="term" value="C:membrane"/>
    <property type="evidence" value="ECO:0007669"/>
    <property type="project" value="UniProtKB-SubCell"/>
</dbReference>
<feature type="transmembrane region" description="Helical" evidence="5">
    <location>
        <begin position="226"/>
        <end position="244"/>
    </location>
</feature>
<evidence type="ECO:0000256" key="5">
    <source>
        <dbReference type="SAM" id="Phobius"/>
    </source>
</evidence>
<feature type="domain" description="O-antigen ligase-related" evidence="6">
    <location>
        <begin position="187"/>
        <end position="319"/>
    </location>
</feature>
<keyword evidence="3 5" id="KW-1133">Transmembrane helix</keyword>
<sequence>MKSLRDFIIIASLFFAAAVSVNSDALNTVALYIAIPLAFLLSYIRSGKVAPNKYEAILIVIYVWDCFSALWADYPASASRELHRILGAFLLTYIMASNGKYFQVRKYLYLTFFVLYLGAWYYSYNNALVVMEMSSDADRLNDAKLNANTMAYYTFYATMAAFLLSDMVQSINYRKLFKILFLAMIPISFFVAIVTASRQVLIIQIPLICFLIYERYFKESSSRTRMLFLLCAVVATVAILPMALDIYDNSYLAIRSQKELKEDSRWYLMWDAIEVGFNYFPFGVGAGNYIDYSINKHFSHCSYAELFANNGIVGLFLYCYLLYYFIKQQWIRFRSTLDRKFIVFLVFGVIFAFDQLFYVFYIDLWLIAFFILVATHSDAYYNSLVLNQLEYDNK</sequence>
<feature type="transmembrane region" description="Helical" evidence="5">
    <location>
        <begin position="200"/>
        <end position="217"/>
    </location>
</feature>
<dbReference type="PANTHER" id="PTHR37422">
    <property type="entry name" value="TEICHURONIC ACID BIOSYNTHESIS PROTEIN TUAE"/>
    <property type="match status" value="1"/>
</dbReference>
<protein>
    <submittedName>
        <fullName evidence="7">O-antigen ligase family protein</fullName>
    </submittedName>
</protein>
<dbReference type="Pfam" id="PF04932">
    <property type="entry name" value="Wzy_C"/>
    <property type="match status" value="1"/>
</dbReference>
<dbReference type="PANTHER" id="PTHR37422:SF13">
    <property type="entry name" value="LIPOPOLYSACCHARIDE BIOSYNTHESIS PROTEIN PA4999-RELATED"/>
    <property type="match status" value="1"/>
</dbReference>
<feature type="transmembrane region" description="Helical" evidence="5">
    <location>
        <begin position="107"/>
        <end position="125"/>
    </location>
</feature>
<name>A0AAW5P371_9BACE</name>
<evidence type="ECO:0000256" key="3">
    <source>
        <dbReference type="ARBA" id="ARBA00022989"/>
    </source>
</evidence>
<comment type="caution">
    <text evidence="7">The sequence shown here is derived from an EMBL/GenBank/DDBJ whole genome shotgun (WGS) entry which is preliminary data.</text>
</comment>
<evidence type="ECO:0000256" key="1">
    <source>
        <dbReference type="ARBA" id="ARBA00004141"/>
    </source>
</evidence>
<dbReference type="GO" id="GO:0016874">
    <property type="term" value="F:ligase activity"/>
    <property type="evidence" value="ECO:0007669"/>
    <property type="project" value="UniProtKB-KW"/>
</dbReference>
<reference evidence="7" key="1">
    <citation type="submission" date="2022-08" db="EMBL/GenBank/DDBJ databases">
        <title>Genome Sequencing of Bacteroides fragilis Group Isolates with Nanopore Technology.</title>
        <authorList>
            <person name="Tisza M.J."/>
            <person name="Smith D."/>
            <person name="Dekker J.P."/>
        </authorList>
    </citation>
    <scope>NUCLEOTIDE SEQUENCE</scope>
    <source>
        <strain evidence="7">BFG-351</strain>
    </source>
</reference>
<evidence type="ECO:0000259" key="6">
    <source>
        <dbReference type="Pfam" id="PF04932"/>
    </source>
</evidence>
<feature type="transmembrane region" description="Helical" evidence="5">
    <location>
        <begin position="341"/>
        <end position="358"/>
    </location>
</feature>
<comment type="subcellular location">
    <subcellularLocation>
        <location evidence="1">Membrane</location>
        <topology evidence="1">Multi-pass membrane protein</topology>
    </subcellularLocation>
</comment>
<dbReference type="Proteomes" id="UP001204548">
    <property type="component" value="Unassembled WGS sequence"/>
</dbReference>
<keyword evidence="7" id="KW-0436">Ligase</keyword>
<dbReference type="EMBL" id="JANUTS010000001">
    <property type="protein sequence ID" value="MCS2794913.1"/>
    <property type="molecule type" value="Genomic_DNA"/>
</dbReference>
<feature type="transmembrane region" description="Helical" evidence="5">
    <location>
        <begin position="364"/>
        <end position="381"/>
    </location>
</feature>
<feature type="transmembrane region" description="Helical" evidence="5">
    <location>
        <begin position="306"/>
        <end position="326"/>
    </location>
</feature>
<dbReference type="InterPro" id="IPR051533">
    <property type="entry name" value="WaaL-like"/>
</dbReference>
<gene>
    <name evidence="7" type="ORF">NXW97_23475</name>
</gene>
<feature type="transmembrane region" description="Helical" evidence="5">
    <location>
        <begin position="176"/>
        <end position="194"/>
    </location>
</feature>
<evidence type="ECO:0000313" key="7">
    <source>
        <dbReference type="EMBL" id="MCS2794913.1"/>
    </source>
</evidence>
<proteinExistence type="predicted"/>
<organism evidence="7 8">
    <name type="scientific">Bacteroides faecis</name>
    <dbReference type="NCBI Taxonomy" id="674529"/>
    <lineage>
        <taxon>Bacteria</taxon>
        <taxon>Pseudomonadati</taxon>
        <taxon>Bacteroidota</taxon>
        <taxon>Bacteroidia</taxon>
        <taxon>Bacteroidales</taxon>
        <taxon>Bacteroidaceae</taxon>
        <taxon>Bacteroides</taxon>
    </lineage>
</organism>
<dbReference type="AlphaFoldDB" id="A0AAW5P371"/>
<feature type="transmembrane region" description="Helical" evidence="5">
    <location>
        <begin position="145"/>
        <end position="164"/>
    </location>
</feature>
<keyword evidence="2 5" id="KW-0812">Transmembrane</keyword>